<keyword evidence="1" id="KW-0285">Flavoprotein</keyword>
<dbReference type="InterPro" id="IPR051799">
    <property type="entry name" value="NADH_flavin_oxidoreductase"/>
</dbReference>
<name>A0AAD4QV47_9BILA</name>
<gene>
    <name evidence="3" type="ORF">DdX_18186</name>
</gene>
<dbReference type="AlphaFoldDB" id="A0AAD4QV47"/>
<evidence type="ECO:0000256" key="2">
    <source>
        <dbReference type="ARBA" id="ARBA00023002"/>
    </source>
</evidence>
<protein>
    <submittedName>
        <fullName evidence="3">NADH-dependent flavin oxidoreductase nadA</fullName>
    </submittedName>
</protein>
<sequence>MPARYNSKGNITPKWLAKKLKLPHSGRVLKNRFYKVPMSEYISVADKNNLHVTGVPTKAFSNMYEKWAAGGYGLISTGAILLDTNGLDMLPGNLFINPAADSEARRSGFRAMAGAVKQYGALLLGQLQTYTEQIAFYAAKEQEETSLEKTKYALKYLYDCGFDGATFVISLLPVKNGEVERDTDKVYRMIDAWVAAKRSVIPESSKFILGIKLCNSKLQPYGVTFEDLVKIAKKIESSPFDFIELAGGNYEHPYENDPDREGLFRKMVDEMKHHVKRTPLFATGGFRTVSTMEKVLREGKLDGIGLARPAAAEFDFPQKVLRQQVQSAIWNPFEQDTQISVWAGAAQMNQAGLRSLKECGGDLNFGVMDLSDQKTLEKFMAAKNHFTQKSEELQKQQQWPSGVVVIR</sequence>
<keyword evidence="4" id="KW-1185">Reference proteome</keyword>
<reference evidence="3" key="1">
    <citation type="submission" date="2022-01" db="EMBL/GenBank/DDBJ databases">
        <title>Genome Sequence Resource for Two Populations of Ditylenchus destructor, the Migratory Endoparasitic Phytonematode.</title>
        <authorList>
            <person name="Zhang H."/>
            <person name="Lin R."/>
            <person name="Xie B."/>
        </authorList>
    </citation>
    <scope>NUCLEOTIDE SEQUENCE</scope>
    <source>
        <strain evidence="3">BazhouSP</strain>
    </source>
</reference>
<evidence type="ECO:0000256" key="1">
    <source>
        <dbReference type="ARBA" id="ARBA00022630"/>
    </source>
</evidence>
<organism evidence="3 4">
    <name type="scientific">Ditylenchus destructor</name>
    <dbReference type="NCBI Taxonomy" id="166010"/>
    <lineage>
        <taxon>Eukaryota</taxon>
        <taxon>Metazoa</taxon>
        <taxon>Ecdysozoa</taxon>
        <taxon>Nematoda</taxon>
        <taxon>Chromadorea</taxon>
        <taxon>Rhabditida</taxon>
        <taxon>Tylenchina</taxon>
        <taxon>Tylenchomorpha</taxon>
        <taxon>Sphaerularioidea</taxon>
        <taxon>Anguinidae</taxon>
        <taxon>Anguininae</taxon>
        <taxon>Ditylenchus</taxon>
    </lineage>
</organism>
<proteinExistence type="predicted"/>
<keyword evidence="2" id="KW-0560">Oxidoreductase</keyword>
<dbReference type="InterPro" id="IPR013785">
    <property type="entry name" value="Aldolase_TIM"/>
</dbReference>
<dbReference type="SUPFAM" id="SSF51395">
    <property type="entry name" value="FMN-linked oxidoreductases"/>
    <property type="match status" value="1"/>
</dbReference>
<dbReference type="Gene3D" id="3.20.20.70">
    <property type="entry name" value="Aldolase class I"/>
    <property type="match status" value="2"/>
</dbReference>
<dbReference type="GO" id="GO:0016491">
    <property type="term" value="F:oxidoreductase activity"/>
    <property type="evidence" value="ECO:0007669"/>
    <property type="project" value="UniProtKB-KW"/>
</dbReference>
<comment type="caution">
    <text evidence="3">The sequence shown here is derived from an EMBL/GenBank/DDBJ whole genome shotgun (WGS) entry which is preliminary data.</text>
</comment>
<evidence type="ECO:0000313" key="3">
    <source>
        <dbReference type="EMBL" id="KAI1697944.1"/>
    </source>
</evidence>
<dbReference type="Proteomes" id="UP001201812">
    <property type="component" value="Unassembled WGS sequence"/>
</dbReference>
<dbReference type="PANTHER" id="PTHR43656">
    <property type="entry name" value="BINDING OXIDOREDUCTASE, PUTATIVE (AFU_ORTHOLOGUE AFUA_2G08260)-RELATED"/>
    <property type="match status" value="1"/>
</dbReference>
<accession>A0AAD4QV47</accession>
<dbReference type="EMBL" id="JAKKPZ010000242">
    <property type="protein sequence ID" value="KAI1697944.1"/>
    <property type="molecule type" value="Genomic_DNA"/>
</dbReference>
<dbReference type="PANTHER" id="PTHR43656:SF5">
    <property type="entry name" value="NADH:FLAVIN OXIDOREDUCTASE_NADH OXIDASE N-TERMINAL DOMAIN-CONTAINING PROTEIN"/>
    <property type="match status" value="1"/>
</dbReference>
<evidence type="ECO:0000313" key="4">
    <source>
        <dbReference type="Proteomes" id="UP001201812"/>
    </source>
</evidence>